<dbReference type="FunCoup" id="F6RZS3">
    <property type="interactions" value="1"/>
</dbReference>
<feature type="compositionally biased region" description="Basic and acidic residues" evidence="6">
    <location>
        <begin position="465"/>
        <end position="484"/>
    </location>
</feature>
<dbReference type="GO" id="GO:0005634">
    <property type="term" value="C:nucleus"/>
    <property type="evidence" value="ECO:0000318"/>
    <property type="project" value="GO_Central"/>
</dbReference>
<dbReference type="InterPro" id="IPR009057">
    <property type="entry name" value="Homeodomain-like_sf"/>
</dbReference>
<feature type="region of interest" description="Disordered" evidence="6">
    <location>
        <begin position="1"/>
        <end position="23"/>
    </location>
</feature>
<evidence type="ECO:0000313" key="8">
    <source>
        <dbReference type="Proteomes" id="UP000008144"/>
    </source>
</evidence>
<feature type="region of interest" description="Disordered" evidence="6">
    <location>
        <begin position="986"/>
        <end position="1054"/>
    </location>
</feature>
<dbReference type="PANTHER" id="PTHR16088">
    <property type="entry name" value="YY1 ASSOCIATED PROTEIN-RELATED"/>
    <property type="match status" value="1"/>
</dbReference>
<dbReference type="OMA" id="HEDSEYN"/>
<dbReference type="Pfam" id="PF21227">
    <property type="entry name" value="Myb_DNA-binding_7"/>
    <property type="match status" value="1"/>
</dbReference>
<protein>
    <recommendedName>
        <fullName evidence="9">Myb-like domain-containing protein</fullName>
    </recommendedName>
</protein>
<feature type="compositionally biased region" description="Polar residues" evidence="6">
    <location>
        <begin position="1025"/>
        <end position="1042"/>
    </location>
</feature>
<dbReference type="Proteomes" id="UP000008144">
    <property type="component" value="Chromosome 12"/>
</dbReference>
<dbReference type="Gene3D" id="1.20.1160.11">
    <property type="entry name" value="Paired amphipathic helix"/>
    <property type="match status" value="1"/>
</dbReference>
<feature type="compositionally biased region" description="Low complexity" evidence="6">
    <location>
        <begin position="651"/>
        <end position="664"/>
    </location>
</feature>
<reference evidence="8" key="1">
    <citation type="journal article" date="2002" name="Science">
        <title>The draft genome of Ciona intestinalis: insights into chordate and vertebrate origins.</title>
        <authorList>
            <person name="Dehal P."/>
            <person name="Satou Y."/>
            <person name="Campbell R.K."/>
            <person name="Chapman J."/>
            <person name="Degnan B."/>
            <person name="De Tomaso A."/>
            <person name="Davidson B."/>
            <person name="Di Gregorio A."/>
            <person name="Gelpke M."/>
            <person name="Goodstein D.M."/>
            <person name="Harafuji N."/>
            <person name="Hastings K.E."/>
            <person name="Ho I."/>
            <person name="Hotta K."/>
            <person name="Huang W."/>
            <person name="Kawashima T."/>
            <person name="Lemaire P."/>
            <person name="Martinez D."/>
            <person name="Meinertzhagen I.A."/>
            <person name="Necula S."/>
            <person name="Nonaka M."/>
            <person name="Putnam N."/>
            <person name="Rash S."/>
            <person name="Saiga H."/>
            <person name="Satake M."/>
            <person name="Terry A."/>
            <person name="Yamada L."/>
            <person name="Wang H.G."/>
            <person name="Awazu S."/>
            <person name="Azumi K."/>
            <person name="Boore J."/>
            <person name="Branno M."/>
            <person name="Chin-Bow S."/>
            <person name="DeSantis R."/>
            <person name="Doyle S."/>
            <person name="Francino P."/>
            <person name="Keys D.N."/>
            <person name="Haga S."/>
            <person name="Hayashi H."/>
            <person name="Hino K."/>
            <person name="Imai K.S."/>
            <person name="Inaba K."/>
            <person name="Kano S."/>
            <person name="Kobayashi K."/>
            <person name="Kobayashi M."/>
            <person name="Lee B.I."/>
            <person name="Makabe K.W."/>
            <person name="Manohar C."/>
            <person name="Matassi G."/>
            <person name="Medina M."/>
            <person name="Mochizuki Y."/>
            <person name="Mount S."/>
            <person name="Morishita T."/>
            <person name="Miura S."/>
            <person name="Nakayama A."/>
            <person name="Nishizaka S."/>
            <person name="Nomoto H."/>
            <person name="Ohta F."/>
            <person name="Oishi K."/>
            <person name="Rigoutsos I."/>
            <person name="Sano M."/>
            <person name="Sasaki A."/>
            <person name="Sasakura Y."/>
            <person name="Shoguchi E."/>
            <person name="Shin-i T."/>
            <person name="Spagnuolo A."/>
            <person name="Stainier D."/>
            <person name="Suzuki M.M."/>
            <person name="Tassy O."/>
            <person name="Takatori N."/>
            <person name="Tokuoka M."/>
            <person name="Yagi K."/>
            <person name="Yoshizaki F."/>
            <person name="Wada S."/>
            <person name="Zhang C."/>
            <person name="Hyatt P.D."/>
            <person name="Larimer F."/>
            <person name="Detter C."/>
            <person name="Doggett N."/>
            <person name="Glavina T."/>
            <person name="Hawkins T."/>
            <person name="Richardson P."/>
            <person name="Lucas S."/>
            <person name="Kohara Y."/>
            <person name="Levine M."/>
            <person name="Satoh N."/>
            <person name="Rokhsar D.S."/>
        </authorList>
    </citation>
    <scope>NUCLEOTIDE SEQUENCE [LARGE SCALE GENOMIC DNA]</scope>
</reference>
<dbReference type="AlphaFoldDB" id="F6RZS3"/>
<evidence type="ECO:0000256" key="4">
    <source>
        <dbReference type="ARBA" id="ARBA00023242"/>
    </source>
</evidence>
<feature type="compositionally biased region" description="Polar residues" evidence="6">
    <location>
        <begin position="995"/>
        <end position="1015"/>
    </location>
</feature>
<keyword evidence="4 5" id="KW-0539">Nucleus</keyword>
<feature type="compositionally biased region" description="Low complexity" evidence="6">
    <location>
        <begin position="1"/>
        <end position="12"/>
    </location>
</feature>
<feature type="region of interest" description="Disordered" evidence="6">
    <location>
        <begin position="371"/>
        <end position="425"/>
    </location>
</feature>
<dbReference type="EMBL" id="EAAA01000868">
    <property type="status" value="NOT_ANNOTATED_CDS"/>
    <property type="molecule type" value="Genomic_DNA"/>
</dbReference>
<feature type="compositionally biased region" description="Acidic residues" evidence="6">
    <location>
        <begin position="585"/>
        <end position="602"/>
    </location>
</feature>
<accession>F6RZS3</accession>
<feature type="region of interest" description="Disordered" evidence="6">
    <location>
        <begin position="883"/>
        <end position="964"/>
    </location>
</feature>
<feature type="region of interest" description="Disordered" evidence="6">
    <location>
        <begin position="446"/>
        <end position="507"/>
    </location>
</feature>
<dbReference type="HOGENOM" id="CLU_278853_0_0_1"/>
<feature type="compositionally biased region" description="Basic and acidic residues" evidence="6">
    <location>
        <begin position="1043"/>
        <end position="1054"/>
    </location>
</feature>
<evidence type="ECO:0000256" key="5">
    <source>
        <dbReference type="PROSITE-ProRule" id="PRU00810"/>
    </source>
</evidence>
<dbReference type="Ensembl" id="ENSCINT00000003208.3">
    <property type="protein sequence ID" value="ENSCINP00000003208.3"/>
    <property type="gene ID" value="ENSCING00000001603.3"/>
</dbReference>
<feature type="compositionally biased region" description="Basic residues" evidence="6">
    <location>
        <begin position="623"/>
        <end position="632"/>
    </location>
</feature>
<dbReference type="SUPFAM" id="SSF47762">
    <property type="entry name" value="PAH2 domain"/>
    <property type="match status" value="2"/>
</dbReference>
<keyword evidence="8" id="KW-1185">Reference proteome</keyword>
<dbReference type="PROSITE" id="PS51477">
    <property type="entry name" value="PAH"/>
    <property type="match status" value="1"/>
</dbReference>
<dbReference type="InParanoid" id="F6RZS3"/>
<dbReference type="STRING" id="7719.ENSCINP00000003208"/>
<dbReference type="InterPro" id="IPR052435">
    <property type="entry name" value="YY1-Transcr_Regul"/>
</dbReference>
<reference evidence="7" key="2">
    <citation type="journal article" date="2008" name="Genome Biol.">
        <title>Improved genome assembly and evidence-based global gene model set for the chordate Ciona intestinalis: new insight into intron and operon populations.</title>
        <authorList>
            <person name="Satou Y."/>
            <person name="Mineta K."/>
            <person name="Ogasawara M."/>
            <person name="Sasakura Y."/>
            <person name="Shoguchi E."/>
            <person name="Ueno K."/>
            <person name="Yamada L."/>
            <person name="Matsumoto J."/>
            <person name="Wasserscheid J."/>
            <person name="Dewar K."/>
            <person name="Wiley G.B."/>
            <person name="Macmil S.L."/>
            <person name="Roe B.A."/>
            <person name="Zeller R.W."/>
            <person name="Hastings K.E."/>
            <person name="Lemaire P."/>
            <person name="Lindquist E."/>
            <person name="Endo T."/>
            <person name="Hotta K."/>
            <person name="Inaba K."/>
        </authorList>
    </citation>
    <scope>NUCLEOTIDE SEQUENCE [LARGE SCALE GENOMIC DNA]</scope>
    <source>
        <strain evidence="7">wild type</strain>
    </source>
</reference>
<reference evidence="7" key="3">
    <citation type="submission" date="2025-08" db="UniProtKB">
        <authorList>
            <consortium name="Ensembl"/>
        </authorList>
    </citation>
    <scope>IDENTIFICATION</scope>
</reference>
<dbReference type="GO" id="GO:0003712">
    <property type="term" value="F:transcription coregulator activity"/>
    <property type="evidence" value="ECO:0000318"/>
    <property type="project" value="GO_Central"/>
</dbReference>
<feature type="compositionally biased region" description="Basic and acidic residues" evidence="6">
    <location>
        <begin position="932"/>
        <end position="949"/>
    </location>
</feature>
<proteinExistence type="predicted"/>
<keyword evidence="3" id="KW-0804">Transcription</keyword>
<keyword evidence="2" id="KW-0805">Transcription regulation</keyword>
<evidence type="ECO:0000256" key="1">
    <source>
        <dbReference type="ARBA" id="ARBA00004123"/>
    </source>
</evidence>
<dbReference type="InterPro" id="IPR003822">
    <property type="entry name" value="PAH"/>
</dbReference>
<dbReference type="EMBL" id="EAAA01000869">
    <property type="status" value="NOT_ANNOTATED_CDS"/>
    <property type="molecule type" value="Genomic_DNA"/>
</dbReference>
<dbReference type="InterPro" id="IPR036600">
    <property type="entry name" value="PAH_sf"/>
</dbReference>
<sequence>MMSPAKKTTTSKKTTENTKSADVTIPLLEQNQVSVKQHLEIRRRQKSRFFNNNDKIINNKNNEKLVSNNNQQSRCLTFTLNQTRTLKLQLKQHVQLLTQINLLSKNKPEFHKITSEALAMLKEIKQLGKHQKAELRIEASCFDVEHLNDALDITQLKLSSSEPVVNLTKFERNRRMFPLSRQIATVMSQSPVFCYTHLLPACGGLKVNPDTVRKTYSFSVDILLCLGLAQMEGHLRPMYELIHQYMLPTMSPDQIKFRVKNAMNCHYGQNNPIYIYHRTKVIPQPPIISDPDVGPSTGIPNHLGLKSAPIPDWLHMLQLEDSNHSTSTLDNSNQEPQDKYAVLINNPGDPSTSKPPTAIILPIIYNNESSGKKKIKRQDWVRNIRTPIANKRKKSQKKEQKVKKPRTDSEIAKKLKSNSSPTQMEVLNTSNTSFETQPENDETVALNSTNESQDSEPSTNQMALSDKDKVDQLNENISPEKEISENNLSDNINSSLSKVTSDKNFSVPKSVGLKMAEQIETSPAAKKVESVGQKVPQSQTKKVRTENISSKNSTKLSKKSNKNKIDSNKILSPSLKKKNRSSDVGCDDEVGGTEEDEEETEDEQMHVEDAPTEEEEQKEEKSKKRKKAKCRAKISSTKLGGRLHRTFPCLGSKKNSGKSRNSASDDQFSKNLRKSAEKVKLLEEDTIVQLDPTRVEKEMLFAEGYLKQLQTVLKDKPDVLIQVLEIMSEFALDAGLSPPILFKKISELLSPWPQLIQGFAPFLLPEQAHACGLLPEQQVYARARKFLRQLEIRFQDNPQHLNRIINTFKSVAESAVYKENEMKSNILTMLKSDPYLQEEFLMFFDNERPPESRLNGDWEEIYWTDDLLKESGAPAGFEEIHVPFSGEGNPLSGTEEANISSSTKFPVSNKQKPTVASNNQSIKKPRRVSKCKTKDKNREDWNLHPRLGVEEEEEDGLTQPPNTASTTAIQHADVGVISEDALSCNSQHNEDGVSISVNKPPTPTGTQASQDSVSLSDYKLAPDLHSSSHGSSLPITPTGSRSPKSEDQLQDQAKDVDTALQWTREDDATLLGHCKLDGATEQTFSKVASVLKRSKEEIENRFQTLINLISGGDVTDTESVYTDGTEAEDLSD</sequence>
<feature type="compositionally biased region" description="Basic residues" evidence="6">
    <location>
        <begin position="390"/>
        <end position="404"/>
    </location>
</feature>
<comment type="subcellular location">
    <subcellularLocation>
        <location evidence="1 5">Nucleus</location>
    </subcellularLocation>
</comment>
<feature type="region of interest" description="Disordered" evidence="6">
    <location>
        <begin position="521"/>
        <end position="670"/>
    </location>
</feature>
<dbReference type="SUPFAM" id="SSF46689">
    <property type="entry name" value="Homeodomain-like"/>
    <property type="match status" value="1"/>
</dbReference>
<name>F6RZS3_CIOIN</name>
<organism evidence="7 8">
    <name type="scientific">Ciona intestinalis</name>
    <name type="common">Transparent sea squirt</name>
    <name type="synonym">Ascidia intestinalis</name>
    <dbReference type="NCBI Taxonomy" id="7719"/>
    <lineage>
        <taxon>Eukaryota</taxon>
        <taxon>Metazoa</taxon>
        <taxon>Chordata</taxon>
        <taxon>Tunicata</taxon>
        <taxon>Ascidiacea</taxon>
        <taxon>Phlebobranchia</taxon>
        <taxon>Cionidae</taxon>
        <taxon>Ciona</taxon>
    </lineage>
</organism>
<evidence type="ECO:0000256" key="6">
    <source>
        <dbReference type="SAM" id="MobiDB-lite"/>
    </source>
</evidence>
<dbReference type="GeneTree" id="ENSGT00940000164105"/>
<evidence type="ECO:0000313" key="7">
    <source>
        <dbReference type="Ensembl" id="ENSCINP00000003208.3"/>
    </source>
</evidence>
<evidence type="ECO:0000256" key="2">
    <source>
        <dbReference type="ARBA" id="ARBA00023015"/>
    </source>
</evidence>
<reference evidence="7" key="4">
    <citation type="submission" date="2025-09" db="UniProtKB">
        <authorList>
            <consortium name="Ensembl"/>
        </authorList>
    </citation>
    <scope>IDENTIFICATION</scope>
</reference>
<evidence type="ECO:0008006" key="9">
    <source>
        <dbReference type="Google" id="ProtNLM"/>
    </source>
</evidence>
<dbReference type="Gene3D" id="1.10.10.60">
    <property type="entry name" value="Homeodomain-like"/>
    <property type="match status" value="1"/>
</dbReference>
<dbReference type="PANTHER" id="PTHR16088:SF3">
    <property type="entry name" value="GON-4-LIKE PROTEIN"/>
    <property type="match status" value="1"/>
</dbReference>
<feature type="compositionally biased region" description="Low complexity" evidence="6">
    <location>
        <begin position="485"/>
        <end position="497"/>
    </location>
</feature>
<evidence type="ECO:0000256" key="3">
    <source>
        <dbReference type="ARBA" id="ARBA00023163"/>
    </source>
</evidence>
<feature type="compositionally biased region" description="Polar residues" evidence="6">
    <location>
        <begin position="891"/>
        <end position="922"/>
    </location>
</feature>
<feature type="compositionally biased region" description="Polar residues" evidence="6">
    <location>
        <begin position="446"/>
        <end position="463"/>
    </location>
</feature>
<dbReference type="GO" id="GO:0006355">
    <property type="term" value="P:regulation of DNA-templated transcription"/>
    <property type="evidence" value="ECO:0000318"/>
    <property type="project" value="GO_Central"/>
</dbReference>